<dbReference type="EMBL" id="JAIWYP010000012">
    <property type="protein sequence ID" value="KAH3724056.1"/>
    <property type="molecule type" value="Genomic_DNA"/>
</dbReference>
<evidence type="ECO:0000313" key="2">
    <source>
        <dbReference type="Proteomes" id="UP000828390"/>
    </source>
</evidence>
<keyword evidence="2" id="KW-1185">Reference proteome</keyword>
<reference evidence="1" key="2">
    <citation type="submission" date="2020-11" db="EMBL/GenBank/DDBJ databases">
        <authorList>
            <person name="McCartney M.A."/>
            <person name="Auch B."/>
            <person name="Kono T."/>
            <person name="Mallez S."/>
            <person name="Becker A."/>
            <person name="Gohl D.M."/>
            <person name="Silverstein K.A.T."/>
            <person name="Koren S."/>
            <person name="Bechman K.B."/>
            <person name="Herman A."/>
            <person name="Abrahante J.E."/>
            <person name="Garbe J."/>
        </authorList>
    </citation>
    <scope>NUCLEOTIDE SEQUENCE</scope>
    <source>
        <strain evidence="1">Duluth1</strain>
        <tissue evidence="1">Whole animal</tissue>
    </source>
</reference>
<dbReference type="AlphaFoldDB" id="A0A9D4CGW4"/>
<sequence>MDLSARLQERAKTASAILGRRHFEKDQHLLQIEMLRGVKIGSNSGNFSIKNTDCTADCRCIKETGAVISSSKSSFGRRRIHQFRPKTCAVYPYKNASAKDVSFLEHSLQVLSLKPSIESSQRTYLLKPFYDSQKYELCIDNACAIENNTENEEHNGDVTVMASLRAKSAPSPSSEQLPSLVRKTLTENSLPLFWKTRERNVNRKKKDLLKIATKSEIKQNSDQNWTFRRHRLWERPKTNISGSGGCPYQCRRCFRAFFASEDYLQTRKTQLSK</sequence>
<name>A0A9D4CGW4_DREPO</name>
<proteinExistence type="predicted"/>
<accession>A0A9D4CGW4</accession>
<reference evidence="1" key="1">
    <citation type="journal article" date="2019" name="bioRxiv">
        <title>The Genome of the Zebra Mussel, Dreissena polymorpha: A Resource for Invasive Species Research.</title>
        <authorList>
            <person name="McCartney M.A."/>
            <person name="Auch B."/>
            <person name="Kono T."/>
            <person name="Mallez S."/>
            <person name="Zhang Y."/>
            <person name="Obille A."/>
            <person name="Becker A."/>
            <person name="Abrahante J.E."/>
            <person name="Garbe J."/>
            <person name="Badalamenti J.P."/>
            <person name="Herman A."/>
            <person name="Mangelson H."/>
            <person name="Liachko I."/>
            <person name="Sullivan S."/>
            <person name="Sone E.D."/>
            <person name="Koren S."/>
            <person name="Silverstein K.A.T."/>
            <person name="Beckman K.B."/>
            <person name="Gohl D.M."/>
        </authorList>
    </citation>
    <scope>NUCLEOTIDE SEQUENCE</scope>
    <source>
        <strain evidence="1">Duluth1</strain>
        <tissue evidence="1">Whole animal</tissue>
    </source>
</reference>
<comment type="caution">
    <text evidence="1">The sequence shown here is derived from an EMBL/GenBank/DDBJ whole genome shotgun (WGS) entry which is preliminary data.</text>
</comment>
<gene>
    <name evidence="1" type="ORF">DPMN_049858</name>
</gene>
<evidence type="ECO:0000313" key="1">
    <source>
        <dbReference type="EMBL" id="KAH3724056.1"/>
    </source>
</evidence>
<protein>
    <submittedName>
        <fullName evidence="1">Uncharacterized protein</fullName>
    </submittedName>
</protein>
<dbReference type="Proteomes" id="UP000828390">
    <property type="component" value="Unassembled WGS sequence"/>
</dbReference>
<organism evidence="1 2">
    <name type="scientific">Dreissena polymorpha</name>
    <name type="common">Zebra mussel</name>
    <name type="synonym">Mytilus polymorpha</name>
    <dbReference type="NCBI Taxonomy" id="45954"/>
    <lineage>
        <taxon>Eukaryota</taxon>
        <taxon>Metazoa</taxon>
        <taxon>Spiralia</taxon>
        <taxon>Lophotrochozoa</taxon>
        <taxon>Mollusca</taxon>
        <taxon>Bivalvia</taxon>
        <taxon>Autobranchia</taxon>
        <taxon>Heteroconchia</taxon>
        <taxon>Euheterodonta</taxon>
        <taxon>Imparidentia</taxon>
        <taxon>Neoheterodontei</taxon>
        <taxon>Myida</taxon>
        <taxon>Dreissenoidea</taxon>
        <taxon>Dreissenidae</taxon>
        <taxon>Dreissena</taxon>
    </lineage>
</organism>